<evidence type="ECO:0000313" key="3">
    <source>
        <dbReference type="Proteomes" id="UP000676310"/>
    </source>
</evidence>
<dbReference type="SUPFAM" id="SSF56281">
    <property type="entry name" value="Metallo-hydrolase/oxidoreductase"/>
    <property type="match status" value="1"/>
</dbReference>
<proteinExistence type="predicted"/>
<sequence>MLAASLHGLDTAGTTAGNQNITFSYESSHVSQRIDKLAILGPTFTFGRADLQPMDYSLVVQGGDEGFAAVVRGSYNIYDPSGGPTGYTDGLLAEYLISDAHKWDPLLVSTILSNGNFTSRQEEILSGMAFQGGQSTQLRTLRRCPMLTEQQVHDEQLGLTVLFDPQTNLPYIIRSYEDHHFFGPSTHDLKVSDYVTVGGVQLPTRFKTIYNNKHLLGDYRADEVMVNSQLLSDFFSAPGNSTVPETSIPIRDPEYSFAEIGELAAIHLWGGAYPGSLDVLEATQPLADVPGLWELNIAGGMGMRQAVVELADGSVIVLDAPPHQSKVIIEWANQTLGKAVTHVWPTHHHHDHAFGVADFVANGAQLIVPEQAVDYYSGLNLKRDQVLTYKFGKPLMLSDEQTQLALVDMQATIHAHDHGYAYIRPACPASNSSTAIFDADHGNLNFIEEFDHNAIEELVAALAADGVASNAK</sequence>
<dbReference type="Gene3D" id="3.60.15.10">
    <property type="entry name" value="Ribonuclease Z/Hydroxyacylglutathione hydrolase-like"/>
    <property type="match status" value="1"/>
</dbReference>
<protein>
    <recommendedName>
        <fullName evidence="1">Metallo-beta-lactamase domain-containing protein</fullName>
    </recommendedName>
</protein>
<dbReference type="EMBL" id="CAJRGZ010000016">
    <property type="protein sequence ID" value="CAG5152443.1"/>
    <property type="molecule type" value="Genomic_DNA"/>
</dbReference>
<comment type="caution">
    <text evidence="2">The sequence shown here is derived from an EMBL/GenBank/DDBJ whole genome shotgun (WGS) entry which is preliminary data.</text>
</comment>
<reference evidence="2" key="1">
    <citation type="submission" date="2021-05" db="EMBL/GenBank/DDBJ databases">
        <authorList>
            <person name="Stam R."/>
        </authorList>
    </citation>
    <scope>NUCLEOTIDE SEQUENCE</scope>
    <source>
        <strain evidence="2">CS162</strain>
    </source>
</reference>
<evidence type="ECO:0000259" key="1">
    <source>
        <dbReference type="Pfam" id="PF00753"/>
    </source>
</evidence>
<dbReference type="Proteomes" id="UP000676310">
    <property type="component" value="Unassembled WGS sequence"/>
</dbReference>
<dbReference type="Pfam" id="PF00753">
    <property type="entry name" value="Lactamase_B"/>
    <property type="match status" value="1"/>
</dbReference>
<organism evidence="2 3">
    <name type="scientific">Alternaria atra</name>
    <dbReference type="NCBI Taxonomy" id="119953"/>
    <lineage>
        <taxon>Eukaryota</taxon>
        <taxon>Fungi</taxon>
        <taxon>Dikarya</taxon>
        <taxon>Ascomycota</taxon>
        <taxon>Pezizomycotina</taxon>
        <taxon>Dothideomycetes</taxon>
        <taxon>Pleosporomycetidae</taxon>
        <taxon>Pleosporales</taxon>
        <taxon>Pleosporineae</taxon>
        <taxon>Pleosporaceae</taxon>
        <taxon>Alternaria</taxon>
        <taxon>Alternaria sect. Ulocladioides</taxon>
    </lineage>
</organism>
<accession>A0A8J2MXP3</accession>
<keyword evidence="3" id="KW-1185">Reference proteome</keyword>
<dbReference type="InterPro" id="IPR001279">
    <property type="entry name" value="Metallo-B-lactamas"/>
</dbReference>
<gene>
    <name evidence="2" type="ORF">ALTATR162_LOCUS2774</name>
</gene>
<evidence type="ECO:0000313" key="2">
    <source>
        <dbReference type="EMBL" id="CAG5152443.1"/>
    </source>
</evidence>
<dbReference type="GeneID" id="67014256"/>
<dbReference type="AlphaFoldDB" id="A0A8J2MXP3"/>
<dbReference type="OrthoDB" id="3481168at2759"/>
<name>A0A8J2MXP3_9PLEO</name>
<dbReference type="RefSeq" id="XP_043166315.1">
    <property type="nucleotide sequence ID" value="XM_043310380.1"/>
</dbReference>
<feature type="domain" description="Metallo-beta-lactamase" evidence="1">
    <location>
        <begin position="307"/>
        <end position="423"/>
    </location>
</feature>
<dbReference type="InterPro" id="IPR036866">
    <property type="entry name" value="RibonucZ/Hydroxyglut_hydro"/>
</dbReference>